<feature type="transmembrane region" description="Helical" evidence="1">
    <location>
        <begin position="61"/>
        <end position="79"/>
    </location>
</feature>
<dbReference type="EMBL" id="JBHSXQ010000004">
    <property type="protein sequence ID" value="MFC6906680.1"/>
    <property type="molecule type" value="Genomic_DNA"/>
</dbReference>
<dbReference type="RefSeq" id="WP_340605250.1">
    <property type="nucleotide sequence ID" value="NZ_JBBMXV010000004.1"/>
</dbReference>
<keyword evidence="1" id="KW-0812">Transmembrane</keyword>
<feature type="transmembrane region" description="Helical" evidence="1">
    <location>
        <begin position="12"/>
        <end position="29"/>
    </location>
</feature>
<evidence type="ECO:0000313" key="3">
    <source>
        <dbReference type="Proteomes" id="UP001596312"/>
    </source>
</evidence>
<protein>
    <submittedName>
        <fullName evidence="2">Uncharacterized protein</fullName>
    </submittedName>
</protein>
<dbReference type="Proteomes" id="UP001596312">
    <property type="component" value="Unassembled WGS sequence"/>
</dbReference>
<keyword evidence="1" id="KW-0472">Membrane</keyword>
<proteinExistence type="predicted"/>
<organism evidence="2 3">
    <name type="scientific">Halalkalicoccus tibetensis</name>
    <dbReference type="NCBI Taxonomy" id="175632"/>
    <lineage>
        <taxon>Archaea</taxon>
        <taxon>Methanobacteriati</taxon>
        <taxon>Methanobacteriota</taxon>
        <taxon>Stenosarchaea group</taxon>
        <taxon>Halobacteria</taxon>
        <taxon>Halobacteriales</taxon>
        <taxon>Halococcaceae</taxon>
        <taxon>Halalkalicoccus</taxon>
    </lineage>
</organism>
<name>A0ABD5V5H0_9EURY</name>
<evidence type="ECO:0000256" key="1">
    <source>
        <dbReference type="SAM" id="Phobius"/>
    </source>
</evidence>
<accession>A0ABD5V5H0</accession>
<gene>
    <name evidence="2" type="ORF">ACFQGH_15905</name>
</gene>
<keyword evidence="1" id="KW-1133">Transmembrane helix</keyword>
<comment type="caution">
    <text evidence="2">The sequence shown here is derived from an EMBL/GenBank/DDBJ whole genome shotgun (WGS) entry which is preliminary data.</text>
</comment>
<dbReference type="AlphaFoldDB" id="A0ABD5V5H0"/>
<keyword evidence="3" id="KW-1185">Reference proteome</keyword>
<sequence>MVNATRGEIRTGWGLSSALILVAAVLVGIRWPPVAVWAAVPIGWLLVLGGLVAIRRVPMRVAELWVGLGIAAWALLYVVRTFGG</sequence>
<feature type="transmembrane region" description="Helical" evidence="1">
    <location>
        <begin position="35"/>
        <end position="54"/>
    </location>
</feature>
<reference evidence="2 3" key="1">
    <citation type="journal article" date="2019" name="Int. J. Syst. Evol. Microbiol.">
        <title>The Global Catalogue of Microorganisms (GCM) 10K type strain sequencing project: providing services to taxonomists for standard genome sequencing and annotation.</title>
        <authorList>
            <consortium name="The Broad Institute Genomics Platform"/>
            <consortium name="The Broad Institute Genome Sequencing Center for Infectious Disease"/>
            <person name="Wu L."/>
            <person name="Ma J."/>
        </authorList>
    </citation>
    <scope>NUCLEOTIDE SEQUENCE [LARGE SCALE GENOMIC DNA]</scope>
    <source>
        <strain evidence="2 3">CGMCC 1.3240</strain>
    </source>
</reference>
<evidence type="ECO:0000313" key="2">
    <source>
        <dbReference type="EMBL" id="MFC6906680.1"/>
    </source>
</evidence>